<dbReference type="SUPFAM" id="SSF52949">
    <property type="entry name" value="Macro domain-like"/>
    <property type="match status" value="1"/>
</dbReference>
<evidence type="ECO:0000313" key="10">
    <source>
        <dbReference type="EMBL" id="RNL80514.1"/>
    </source>
</evidence>
<evidence type="ECO:0000256" key="5">
    <source>
        <dbReference type="ARBA" id="ARBA00033172"/>
    </source>
</evidence>
<comment type="similarity">
    <text evidence="1">Belongs to the peptidase M17 family.</text>
</comment>
<dbReference type="InterPro" id="IPR043472">
    <property type="entry name" value="Macro_dom-like"/>
</dbReference>
<reference evidence="10 11" key="1">
    <citation type="submission" date="2018-11" db="EMBL/GenBank/DDBJ databases">
        <authorList>
            <person name="Li F."/>
        </authorList>
    </citation>
    <scope>NUCLEOTIDE SEQUENCE [LARGE SCALE GENOMIC DNA]</scope>
    <source>
        <strain evidence="10 11">KIS18-7</strain>
    </source>
</reference>
<evidence type="ECO:0000256" key="1">
    <source>
        <dbReference type="ARBA" id="ARBA00009528"/>
    </source>
</evidence>
<dbReference type="Pfam" id="PF00883">
    <property type="entry name" value="Peptidase_M17"/>
    <property type="match status" value="1"/>
</dbReference>
<dbReference type="GO" id="GO:0030145">
    <property type="term" value="F:manganese ion binding"/>
    <property type="evidence" value="ECO:0007669"/>
    <property type="project" value="InterPro"/>
</dbReference>
<evidence type="ECO:0000256" key="8">
    <source>
        <dbReference type="ARBA" id="ARBA00050061"/>
    </source>
</evidence>
<name>A0A3N0DY17_9ACTN</name>
<keyword evidence="4" id="KW-0378">Hydrolase</keyword>
<evidence type="ECO:0000256" key="2">
    <source>
        <dbReference type="ARBA" id="ARBA00022438"/>
    </source>
</evidence>
<dbReference type="AlphaFoldDB" id="A0A3N0DY17"/>
<dbReference type="Proteomes" id="UP000277094">
    <property type="component" value="Unassembled WGS sequence"/>
</dbReference>
<accession>A0A3N0DY17</accession>
<comment type="function">
    <text evidence="6">Presumably involved in the processing and regular turnover of intracellular proteins. Catalyzes the removal of unsubstituted N-terminal amino acids from various peptides.</text>
</comment>
<feature type="domain" description="Cytosol aminopeptidase" evidence="9">
    <location>
        <begin position="352"/>
        <end position="359"/>
    </location>
</feature>
<evidence type="ECO:0000256" key="7">
    <source>
        <dbReference type="ARBA" id="ARBA00050021"/>
    </source>
</evidence>
<protein>
    <recommendedName>
        <fullName evidence="7">Probable cytosol aminopeptidase</fullName>
    </recommendedName>
    <alternativeName>
        <fullName evidence="8">Leucine aminopeptidase</fullName>
    </alternativeName>
    <alternativeName>
        <fullName evidence="5">Leucyl aminopeptidase</fullName>
    </alternativeName>
</protein>
<dbReference type="GO" id="GO:0070006">
    <property type="term" value="F:metalloaminopeptidase activity"/>
    <property type="evidence" value="ECO:0007669"/>
    <property type="project" value="InterPro"/>
</dbReference>
<keyword evidence="11" id="KW-1185">Reference proteome</keyword>
<dbReference type="InterPro" id="IPR000819">
    <property type="entry name" value="Peptidase_M17_C"/>
</dbReference>
<gene>
    <name evidence="10" type="ORF">EFL95_15330</name>
</gene>
<dbReference type="GO" id="GO:0005737">
    <property type="term" value="C:cytoplasm"/>
    <property type="evidence" value="ECO:0007669"/>
    <property type="project" value="InterPro"/>
</dbReference>
<sequence length="510" mass="51691">MTKAPTPARAVGAFGIVPFVFVLSSEAPTAAAGVVALALLDDEGSLVLGPGSAALAAELGDVDLLELFAEAGATATAGDVVRLVLPVSRGALTIFGVGVGDAGADGLRAAGAGVVRAAAGQDVVTSAVQAVADDAGLTAFVAGVVLGSFRYSLKADPGTPAPRFVLACAAPELAPVLERAEVIARASSEARRLATTPSNIKSPGWLKDQVLELAAPSRLKTKVWDVAALTKEGFGGILAVGRASATPPYLVQLDYTPAKVTRRTPHVVLVGKGITFDTGGLSIKPGEAMTTMKRDMTGAAVVAATMSALAALDCPVRVTGLMPLAENAIGGAALRPGDVITHWGGRTTEVTNTDAEGRLVLADPMQYAVDKLKPDLLVDVATLTGGIKVALGLGLGGIFSNDEAAAATLIAAGAEAGEPLWRMPLAEEYESFLASKVADSDNAPGRAPAITAALFLQHFAGDLPWVHLDIASAGDSAKDELEWSQGPTGFGARLLLHWLGSPEPLAGIGA</sequence>
<dbReference type="Gene3D" id="3.40.630.10">
    <property type="entry name" value="Zn peptidases"/>
    <property type="match status" value="1"/>
</dbReference>
<evidence type="ECO:0000313" key="11">
    <source>
        <dbReference type="Proteomes" id="UP000277094"/>
    </source>
</evidence>
<evidence type="ECO:0000256" key="4">
    <source>
        <dbReference type="ARBA" id="ARBA00022801"/>
    </source>
</evidence>
<evidence type="ECO:0000256" key="3">
    <source>
        <dbReference type="ARBA" id="ARBA00022670"/>
    </source>
</evidence>
<proteinExistence type="inferred from homology"/>
<dbReference type="PROSITE" id="PS00631">
    <property type="entry name" value="CYTOSOL_AP"/>
    <property type="match status" value="1"/>
</dbReference>
<keyword evidence="2 10" id="KW-0031">Aminopeptidase</keyword>
<evidence type="ECO:0000256" key="6">
    <source>
        <dbReference type="ARBA" id="ARBA00049972"/>
    </source>
</evidence>
<dbReference type="SUPFAM" id="SSF53187">
    <property type="entry name" value="Zn-dependent exopeptidases"/>
    <property type="match status" value="1"/>
</dbReference>
<evidence type="ECO:0000259" key="9">
    <source>
        <dbReference type="PROSITE" id="PS00631"/>
    </source>
</evidence>
<keyword evidence="3" id="KW-0645">Protease</keyword>
<dbReference type="PANTHER" id="PTHR11963:SF20">
    <property type="entry name" value="PEPTIDASE B"/>
    <property type="match status" value="1"/>
</dbReference>
<dbReference type="InterPro" id="IPR011356">
    <property type="entry name" value="Leucine_aapep/pepB"/>
</dbReference>
<dbReference type="PRINTS" id="PR00481">
    <property type="entry name" value="LAMNOPPTDASE"/>
</dbReference>
<dbReference type="PANTHER" id="PTHR11963">
    <property type="entry name" value="LEUCINE AMINOPEPTIDASE-RELATED"/>
    <property type="match status" value="1"/>
</dbReference>
<dbReference type="GO" id="GO:0006508">
    <property type="term" value="P:proteolysis"/>
    <property type="evidence" value="ECO:0007669"/>
    <property type="project" value="UniProtKB-KW"/>
</dbReference>
<comment type="caution">
    <text evidence="10">The sequence shown here is derived from an EMBL/GenBank/DDBJ whole genome shotgun (WGS) entry which is preliminary data.</text>
</comment>
<dbReference type="OrthoDB" id="9809354at2"/>
<dbReference type="EMBL" id="RJSG01000002">
    <property type="protein sequence ID" value="RNL80514.1"/>
    <property type="molecule type" value="Genomic_DNA"/>
</dbReference>
<dbReference type="CDD" id="cd00433">
    <property type="entry name" value="Peptidase_M17"/>
    <property type="match status" value="1"/>
</dbReference>
<organism evidence="10 11">
    <name type="scientific">Nocardioides marmorisolisilvae</name>
    <dbReference type="NCBI Taxonomy" id="1542737"/>
    <lineage>
        <taxon>Bacteria</taxon>
        <taxon>Bacillati</taxon>
        <taxon>Actinomycetota</taxon>
        <taxon>Actinomycetes</taxon>
        <taxon>Propionibacteriales</taxon>
        <taxon>Nocardioidaceae</taxon>
        <taxon>Nocardioides</taxon>
    </lineage>
</organism>